<keyword evidence="3" id="KW-1185">Reference proteome</keyword>
<organism evidence="2 3">
    <name type="scientific">Halteria grandinella</name>
    <dbReference type="NCBI Taxonomy" id="5974"/>
    <lineage>
        <taxon>Eukaryota</taxon>
        <taxon>Sar</taxon>
        <taxon>Alveolata</taxon>
        <taxon>Ciliophora</taxon>
        <taxon>Intramacronucleata</taxon>
        <taxon>Spirotrichea</taxon>
        <taxon>Stichotrichia</taxon>
        <taxon>Sporadotrichida</taxon>
        <taxon>Halteriidae</taxon>
        <taxon>Halteria</taxon>
    </lineage>
</organism>
<evidence type="ECO:0000256" key="1">
    <source>
        <dbReference type="SAM" id="Phobius"/>
    </source>
</evidence>
<protein>
    <submittedName>
        <fullName evidence="2">Uncharacterized protein</fullName>
    </submittedName>
</protein>
<evidence type="ECO:0000313" key="2">
    <source>
        <dbReference type="EMBL" id="TNV86893.1"/>
    </source>
</evidence>
<dbReference type="EMBL" id="RRYP01000757">
    <property type="protein sequence ID" value="TNV86893.1"/>
    <property type="molecule type" value="Genomic_DNA"/>
</dbReference>
<keyword evidence="1" id="KW-0812">Transmembrane</keyword>
<comment type="caution">
    <text evidence="2">The sequence shown here is derived from an EMBL/GenBank/DDBJ whole genome shotgun (WGS) entry which is preliminary data.</text>
</comment>
<name>A0A8J8P4M6_HALGN</name>
<keyword evidence="1" id="KW-0472">Membrane</keyword>
<feature type="transmembrane region" description="Helical" evidence="1">
    <location>
        <begin position="18"/>
        <end position="37"/>
    </location>
</feature>
<gene>
    <name evidence="2" type="ORF">FGO68_gene7782</name>
</gene>
<proteinExistence type="predicted"/>
<dbReference type="Proteomes" id="UP000785679">
    <property type="component" value="Unassembled WGS sequence"/>
</dbReference>
<dbReference type="AlphaFoldDB" id="A0A8J8P4M6"/>
<evidence type="ECO:0000313" key="3">
    <source>
        <dbReference type="Proteomes" id="UP000785679"/>
    </source>
</evidence>
<reference evidence="2" key="1">
    <citation type="submission" date="2019-06" db="EMBL/GenBank/DDBJ databases">
        <authorList>
            <person name="Zheng W."/>
        </authorList>
    </citation>
    <scope>NUCLEOTIDE SEQUENCE</scope>
    <source>
        <strain evidence="2">QDHG01</strain>
    </source>
</reference>
<accession>A0A8J8P4M6</accession>
<keyword evidence="1" id="KW-1133">Transmembrane helix</keyword>
<sequence length="68" mass="7814">MSLKQQLFQVVVLKHQSLFLLLVLHTVHGFLSFQAILSRILLIITGPKLLTLHNTGLLIQQLMLIIKW</sequence>